<keyword evidence="4" id="KW-1185">Reference proteome</keyword>
<dbReference type="InterPro" id="IPR028043">
    <property type="entry name" value="PAAT-like"/>
</dbReference>
<gene>
    <name evidence="3" type="ORF">MATL_G00017020</name>
</gene>
<dbReference type="OrthoDB" id="5981473at2759"/>
<dbReference type="PANTHER" id="PTHR14787">
    <property type="entry name" value="C10ORF188 FAMILY MEMBER"/>
    <property type="match status" value="1"/>
</dbReference>
<evidence type="ECO:0000256" key="1">
    <source>
        <dbReference type="SAM" id="Coils"/>
    </source>
</evidence>
<evidence type="ECO:0000313" key="4">
    <source>
        <dbReference type="Proteomes" id="UP001046870"/>
    </source>
</evidence>
<accession>A0A9D3QI23</accession>
<name>A0A9D3QI23_MEGAT</name>
<dbReference type="AlphaFoldDB" id="A0A9D3QI23"/>
<evidence type="ECO:0000256" key="2">
    <source>
        <dbReference type="SAM" id="MobiDB-lite"/>
    </source>
</evidence>
<organism evidence="3 4">
    <name type="scientific">Megalops atlanticus</name>
    <name type="common">Tarpon</name>
    <name type="synonym">Clupea gigantea</name>
    <dbReference type="NCBI Taxonomy" id="7932"/>
    <lineage>
        <taxon>Eukaryota</taxon>
        <taxon>Metazoa</taxon>
        <taxon>Chordata</taxon>
        <taxon>Craniata</taxon>
        <taxon>Vertebrata</taxon>
        <taxon>Euteleostomi</taxon>
        <taxon>Actinopterygii</taxon>
        <taxon>Neopterygii</taxon>
        <taxon>Teleostei</taxon>
        <taxon>Elopiformes</taxon>
        <taxon>Megalopidae</taxon>
        <taxon>Megalops</taxon>
    </lineage>
</organism>
<dbReference type="Pfam" id="PF14958">
    <property type="entry name" value="PAAT-like"/>
    <property type="match status" value="1"/>
</dbReference>
<reference evidence="3" key="1">
    <citation type="submission" date="2021-01" db="EMBL/GenBank/DDBJ databases">
        <authorList>
            <person name="Zahm M."/>
            <person name="Roques C."/>
            <person name="Cabau C."/>
            <person name="Klopp C."/>
            <person name="Donnadieu C."/>
            <person name="Jouanno E."/>
            <person name="Lampietro C."/>
            <person name="Louis A."/>
            <person name="Herpin A."/>
            <person name="Echchiki A."/>
            <person name="Berthelot C."/>
            <person name="Parey E."/>
            <person name="Roest-Crollius H."/>
            <person name="Braasch I."/>
            <person name="Postlethwait J."/>
            <person name="Bobe J."/>
            <person name="Montfort J."/>
            <person name="Bouchez O."/>
            <person name="Begum T."/>
            <person name="Mejri S."/>
            <person name="Adams A."/>
            <person name="Chen W.-J."/>
            <person name="Guiguen Y."/>
        </authorList>
    </citation>
    <scope>NUCLEOTIDE SEQUENCE</scope>
    <source>
        <strain evidence="3">YG-15Mar2019-1</strain>
        <tissue evidence="3">Brain</tissue>
    </source>
</reference>
<dbReference type="Proteomes" id="UP001046870">
    <property type="component" value="Chromosome 1"/>
</dbReference>
<comment type="caution">
    <text evidence="3">The sequence shown here is derived from an EMBL/GenBank/DDBJ whole genome shotgun (WGS) entry which is preliminary data.</text>
</comment>
<evidence type="ECO:0000313" key="3">
    <source>
        <dbReference type="EMBL" id="KAG7492649.1"/>
    </source>
</evidence>
<keyword evidence="1" id="KW-0175">Coiled coil</keyword>
<dbReference type="PANTHER" id="PTHR14787:SF1">
    <property type="entry name" value="ATPASE PAAT"/>
    <property type="match status" value="1"/>
</dbReference>
<sequence>MATQNMSSSRETLVSGHPSWVCSTSDSQLGGILHCVRSTNSMADLTQVYTETSGNPLCERSPTSLRRSGLVYLERVEEASPCSIRLQCAPGSGAVIAGLLVVSEARTMEVYTGAGEYCGTCRGERERTLTLESADESISLYKKYLKLETPAASCDVKLLSLGGRARVGLDGIVLDLQDDGTADRTPAAGPSIDLHRVQSMVESMGTTLSPGAQNLMDMVQFQQKNKTDALSGFLPLLLGGGPLAALAKAGMESRAAADAGPQSTASHKHTDTPPGQASQPESTVPDALTGPRTQAEPPHPPAANNDRKLTDAVSSLLNGHPQRAPCGFGPDLLPVLQSVCGQVAQLRVEDGSPATAAPATTTLKEHSCCEALEGALERRLEEMERRLKQHIDQRLDALQHNLERALLAALPLAHIAQGIKTSTPDWHGVAGLLNGDS</sequence>
<feature type="compositionally biased region" description="Polar residues" evidence="2">
    <location>
        <begin position="273"/>
        <end position="282"/>
    </location>
</feature>
<dbReference type="EMBL" id="JAFDVH010000001">
    <property type="protein sequence ID" value="KAG7492649.1"/>
    <property type="molecule type" value="Genomic_DNA"/>
</dbReference>
<proteinExistence type="predicted"/>
<feature type="region of interest" description="Disordered" evidence="2">
    <location>
        <begin position="254"/>
        <end position="307"/>
    </location>
</feature>
<feature type="coiled-coil region" evidence="1">
    <location>
        <begin position="373"/>
        <end position="408"/>
    </location>
</feature>
<protein>
    <submittedName>
        <fullName evidence="3">Uncharacterized protein</fullName>
    </submittedName>
</protein>